<dbReference type="GO" id="GO:0016358">
    <property type="term" value="P:dendrite development"/>
    <property type="evidence" value="ECO:0007669"/>
    <property type="project" value="TreeGrafter"/>
</dbReference>
<name>A0AAN9BIY8_9CAEN</name>
<gene>
    <name evidence="2" type="ORF">V1264_017663</name>
</gene>
<reference evidence="2 3" key="1">
    <citation type="submission" date="2024-02" db="EMBL/GenBank/DDBJ databases">
        <title>Chromosome-scale genome assembly of the rough periwinkle Littorina saxatilis.</title>
        <authorList>
            <person name="De Jode A."/>
            <person name="Faria R."/>
            <person name="Formenti G."/>
            <person name="Sims Y."/>
            <person name="Smith T.P."/>
            <person name="Tracey A."/>
            <person name="Wood J.M.D."/>
            <person name="Zagrodzka Z.B."/>
            <person name="Johannesson K."/>
            <person name="Butlin R.K."/>
            <person name="Leder E.H."/>
        </authorList>
    </citation>
    <scope>NUCLEOTIDE SEQUENCE [LARGE SCALE GENOMIC DNA]</scope>
    <source>
        <strain evidence="2">Snail1</strain>
        <tissue evidence="2">Muscle</tissue>
    </source>
</reference>
<dbReference type="AlphaFoldDB" id="A0AAN9BIY8"/>
<organism evidence="2 3">
    <name type="scientific">Littorina saxatilis</name>
    <dbReference type="NCBI Taxonomy" id="31220"/>
    <lineage>
        <taxon>Eukaryota</taxon>
        <taxon>Metazoa</taxon>
        <taxon>Spiralia</taxon>
        <taxon>Lophotrochozoa</taxon>
        <taxon>Mollusca</taxon>
        <taxon>Gastropoda</taxon>
        <taxon>Caenogastropoda</taxon>
        <taxon>Littorinimorpha</taxon>
        <taxon>Littorinoidea</taxon>
        <taxon>Littorinidae</taxon>
        <taxon>Littorina</taxon>
    </lineage>
</organism>
<evidence type="ECO:0000313" key="3">
    <source>
        <dbReference type="Proteomes" id="UP001374579"/>
    </source>
</evidence>
<comment type="caution">
    <text evidence="2">The sequence shown here is derived from an EMBL/GenBank/DDBJ whole genome shotgun (WGS) entry which is preliminary data.</text>
</comment>
<dbReference type="GO" id="GO:0030169">
    <property type="term" value="F:low-density lipoprotein particle binding"/>
    <property type="evidence" value="ECO:0007669"/>
    <property type="project" value="TreeGrafter"/>
</dbReference>
<dbReference type="InterPro" id="IPR042635">
    <property type="entry name" value="MEGF10/SREC1/2-like"/>
</dbReference>
<dbReference type="GO" id="GO:0010976">
    <property type="term" value="P:positive regulation of neuron projection development"/>
    <property type="evidence" value="ECO:0007669"/>
    <property type="project" value="TreeGrafter"/>
</dbReference>
<sequence length="172" mass="18299">MCNVVNITSPGACQGNFTPGTIGCGCVYKTDEHFTVEFNFVMNSSSFGNWSADTLCPRTDSSKAITFHAASKCNVRPHACENNTYGARCQESCGQCADDQTCNAGTGHCLACLDGWLPLLCNEACKNKTYGANCQESCGYCADDQTCNASTGHCLACLDGWLPPLCNEGTQL</sequence>
<keyword evidence="1" id="KW-0245">EGF-like domain</keyword>
<dbReference type="GO" id="GO:0016322">
    <property type="term" value="P:neuron remodeling"/>
    <property type="evidence" value="ECO:0007669"/>
    <property type="project" value="TreeGrafter"/>
</dbReference>
<dbReference type="Proteomes" id="UP001374579">
    <property type="component" value="Unassembled WGS sequence"/>
</dbReference>
<keyword evidence="3" id="KW-1185">Reference proteome</keyword>
<evidence type="ECO:0000313" key="2">
    <source>
        <dbReference type="EMBL" id="KAK7106402.1"/>
    </source>
</evidence>
<accession>A0AAN9BIY8</accession>
<protein>
    <submittedName>
        <fullName evidence="2">Uncharacterized protein</fullName>
    </submittedName>
</protein>
<dbReference type="GO" id="GO:0007157">
    <property type="term" value="P:heterophilic cell-cell adhesion via plasma membrane cell adhesion molecules"/>
    <property type="evidence" value="ECO:0007669"/>
    <property type="project" value="TreeGrafter"/>
</dbReference>
<dbReference type="GO" id="GO:0016020">
    <property type="term" value="C:membrane"/>
    <property type="evidence" value="ECO:0007669"/>
    <property type="project" value="TreeGrafter"/>
</dbReference>
<proteinExistence type="predicted"/>
<dbReference type="EMBL" id="JBAMIC010000007">
    <property type="protein sequence ID" value="KAK7106402.1"/>
    <property type="molecule type" value="Genomic_DNA"/>
</dbReference>
<dbReference type="PANTHER" id="PTHR24043">
    <property type="entry name" value="SCAVENGER RECEPTOR CLASS F"/>
    <property type="match status" value="1"/>
</dbReference>
<dbReference type="GO" id="GO:0005044">
    <property type="term" value="F:scavenger receptor activity"/>
    <property type="evidence" value="ECO:0007669"/>
    <property type="project" value="InterPro"/>
</dbReference>
<dbReference type="Gene3D" id="2.170.300.10">
    <property type="entry name" value="Tie2 ligand-binding domain superfamily"/>
    <property type="match status" value="1"/>
</dbReference>
<dbReference type="PANTHER" id="PTHR24043:SF0">
    <property type="entry name" value="SCAVENGER RECEPTOR CLASS F MEMBER 1"/>
    <property type="match status" value="1"/>
</dbReference>
<evidence type="ECO:0000256" key="1">
    <source>
        <dbReference type="ARBA" id="ARBA00022536"/>
    </source>
</evidence>